<dbReference type="PANTHER" id="PTHR43547">
    <property type="entry name" value="TWO-COMPONENT HISTIDINE KINASE"/>
    <property type="match status" value="1"/>
</dbReference>
<name>A0A0K1E6A2_CHOCO</name>
<dbReference type="Gene3D" id="3.30.450.40">
    <property type="match status" value="1"/>
</dbReference>
<evidence type="ECO:0000313" key="9">
    <source>
        <dbReference type="EMBL" id="AKT36212.1"/>
    </source>
</evidence>
<protein>
    <recommendedName>
        <fullName evidence="2">histidine kinase</fullName>
        <ecNumber evidence="2">2.7.13.3</ecNumber>
    </recommendedName>
</protein>
<dbReference type="STRING" id="52.CMC5_003260"/>
<keyword evidence="5" id="KW-0418">Kinase</keyword>
<dbReference type="SUPFAM" id="SSF52172">
    <property type="entry name" value="CheY-like"/>
    <property type="match status" value="1"/>
</dbReference>
<dbReference type="SUPFAM" id="SSF55781">
    <property type="entry name" value="GAF domain-like"/>
    <property type="match status" value="1"/>
</dbReference>
<dbReference type="GO" id="GO:0000155">
    <property type="term" value="F:phosphorelay sensor kinase activity"/>
    <property type="evidence" value="ECO:0007669"/>
    <property type="project" value="InterPro"/>
</dbReference>
<dbReference type="InterPro" id="IPR003594">
    <property type="entry name" value="HATPase_dom"/>
</dbReference>
<keyword evidence="4" id="KW-0808">Transferase</keyword>
<dbReference type="SMART" id="SM00448">
    <property type="entry name" value="REC"/>
    <property type="match status" value="1"/>
</dbReference>
<dbReference type="CDD" id="cd00075">
    <property type="entry name" value="HATPase"/>
    <property type="match status" value="1"/>
</dbReference>
<evidence type="ECO:0000256" key="6">
    <source>
        <dbReference type="PROSITE-ProRule" id="PRU00169"/>
    </source>
</evidence>
<dbReference type="Gene3D" id="3.30.565.10">
    <property type="entry name" value="Histidine kinase-like ATPase, C-terminal domain"/>
    <property type="match status" value="1"/>
</dbReference>
<dbReference type="InterPro" id="IPR003661">
    <property type="entry name" value="HisK_dim/P_dom"/>
</dbReference>
<reference evidence="9 10" key="1">
    <citation type="submission" date="2015-07" db="EMBL/GenBank/DDBJ databases">
        <title>Genome analysis of myxobacterium Chondromyces crocatus Cm c5 reveals a high potential for natural compound synthesis and the genetic basis for the loss of fruiting body formation.</title>
        <authorList>
            <person name="Zaburannyi N."/>
            <person name="Bunk B."/>
            <person name="Maier J."/>
            <person name="Overmann J."/>
            <person name="Mueller R."/>
        </authorList>
    </citation>
    <scope>NUCLEOTIDE SEQUENCE [LARGE SCALE GENOMIC DNA]</scope>
    <source>
        <strain evidence="9 10">Cm c5</strain>
    </source>
</reference>
<dbReference type="Pfam" id="PF00072">
    <property type="entry name" value="Response_reg"/>
    <property type="match status" value="1"/>
</dbReference>
<evidence type="ECO:0000256" key="3">
    <source>
        <dbReference type="ARBA" id="ARBA00022553"/>
    </source>
</evidence>
<organism evidence="9 10">
    <name type="scientific">Chondromyces crocatus</name>
    <dbReference type="NCBI Taxonomy" id="52"/>
    <lineage>
        <taxon>Bacteria</taxon>
        <taxon>Pseudomonadati</taxon>
        <taxon>Myxococcota</taxon>
        <taxon>Polyangia</taxon>
        <taxon>Polyangiales</taxon>
        <taxon>Polyangiaceae</taxon>
        <taxon>Chondromyces</taxon>
    </lineage>
</organism>
<dbReference type="InterPro" id="IPR036097">
    <property type="entry name" value="HisK_dim/P_sf"/>
</dbReference>
<dbReference type="OrthoDB" id="5342753at2"/>
<dbReference type="PRINTS" id="PR00344">
    <property type="entry name" value="BCTRLSENSOR"/>
</dbReference>
<dbReference type="PROSITE" id="PS50109">
    <property type="entry name" value="HIS_KIN"/>
    <property type="match status" value="1"/>
</dbReference>
<dbReference type="InterPro" id="IPR004358">
    <property type="entry name" value="Sig_transdc_His_kin-like_C"/>
</dbReference>
<dbReference type="Gene3D" id="1.10.287.130">
    <property type="match status" value="1"/>
</dbReference>
<dbReference type="InterPro" id="IPR003018">
    <property type="entry name" value="GAF"/>
</dbReference>
<feature type="domain" description="Response regulatory" evidence="8">
    <location>
        <begin position="35"/>
        <end position="151"/>
    </location>
</feature>
<dbReference type="CDD" id="cd00082">
    <property type="entry name" value="HisKA"/>
    <property type="match status" value="1"/>
</dbReference>
<dbReference type="InterPro" id="IPR001789">
    <property type="entry name" value="Sig_transdc_resp-reg_receiver"/>
</dbReference>
<dbReference type="InterPro" id="IPR029016">
    <property type="entry name" value="GAF-like_dom_sf"/>
</dbReference>
<evidence type="ECO:0000256" key="4">
    <source>
        <dbReference type="ARBA" id="ARBA00022679"/>
    </source>
</evidence>
<dbReference type="AlphaFoldDB" id="A0A0K1E6A2"/>
<dbReference type="PANTHER" id="PTHR43547:SF2">
    <property type="entry name" value="HYBRID SIGNAL TRANSDUCTION HISTIDINE KINASE C"/>
    <property type="match status" value="1"/>
</dbReference>
<dbReference type="SMART" id="SM00387">
    <property type="entry name" value="HATPase_c"/>
    <property type="match status" value="1"/>
</dbReference>
<dbReference type="SUPFAM" id="SSF55874">
    <property type="entry name" value="ATPase domain of HSP90 chaperone/DNA topoisomerase II/histidine kinase"/>
    <property type="match status" value="1"/>
</dbReference>
<evidence type="ECO:0000256" key="2">
    <source>
        <dbReference type="ARBA" id="ARBA00012438"/>
    </source>
</evidence>
<proteinExistence type="predicted"/>
<evidence type="ECO:0000259" key="7">
    <source>
        <dbReference type="PROSITE" id="PS50109"/>
    </source>
</evidence>
<dbReference type="EMBL" id="CP012159">
    <property type="protein sequence ID" value="AKT36212.1"/>
    <property type="molecule type" value="Genomic_DNA"/>
</dbReference>
<evidence type="ECO:0000256" key="1">
    <source>
        <dbReference type="ARBA" id="ARBA00000085"/>
    </source>
</evidence>
<feature type="domain" description="Histidine kinase" evidence="7">
    <location>
        <begin position="364"/>
        <end position="579"/>
    </location>
</feature>
<comment type="catalytic activity">
    <reaction evidence="1">
        <text>ATP + protein L-histidine = ADP + protein N-phospho-L-histidine.</text>
        <dbReference type="EC" id="2.7.13.3"/>
    </reaction>
</comment>
<sequence length="584" mass="62359">MALTPPVRSTSGMRSRVPGAAEKTSLIVTSARPVSVLIVDDSPSSRRAVATILQRHGYRILEAANGQEGLARMAERPDLVLLDVELPDIQGPEVCRRIKNNPFTAHTPVLEFSAAHVSTGDQAHGLNEGADAYLPLPVDPAVLVATVRSMLRLRAALERVDRLHRLTTALTITATASEIAKVVLDHAMEAAGASGGAVALLDGSGTAFEITVEAGDLRSWLSSPTERDDSPRQIPLQSPFPLTVCAWTGEAIWLESGEAYAAGYPHLARPSTSTAAAGAEIQGLAAIPLLIEGRSVGALGLVFPAPRAFPEPERAFLCTVTQHGAQALERARLFQAEREARERAEQAMEQERRSARAREDIIAVVSHDLRNPLHLVTMGGQIIHTQAPAGPSGSMIRKHSERILRAAERMNGLIRDLLDAASIEAGAFRVDLGTQSVPALISDAFDAVLPLAKAKAIELHREVVALDADCDRDRVLQAIVNLLTNAVKFTPEQGLIRLSAEARDGGVVFSVADTGPGVAPDQVSKLFDRYERQSRATGGGTGLGLYIAKAIVEAHGGTIWVESPPGRGAIFSFYLPRARRSDNP</sequence>
<gene>
    <name evidence="9" type="ORF">CMC5_003260</name>
</gene>
<dbReference type="InterPro" id="IPR036890">
    <property type="entry name" value="HATPase_C_sf"/>
</dbReference>
<dbReference type="SMART" id="SM00065">
    <property type="entry name" value="GAF"/>
    <property type="match status" value="1"/>
</dbReference>
<dbReference type="Pfam" id="PF02518">
    <property type="entry name" value="HATPase_c"/>
    <property type="match status" value="1"/>
</dbReference>
<dbReference type="FunFam" id="3.30.565.10:FF:000006">
    <property type="entry name" value="Sensor histidine kinase WalK"/>
    <property type="match status" value="1"/>
</dbReference>
<evidence type="ECO:0000259" key="8">
    <source>
        <dbReference type="PROSITE" id="PS50110"/>
    </source>
</evidence>
<feature type="modified residue" description="4-aspartylphosphate" evidence="6">
    <location>
        <position position="83"/>
    </location>
</feature>
<dbReference type="SMART" id="SM00388">
    <property type="entry name" value="HisKA"/>
    <property type="match status" value="1"/>
</dbReference>
<evidence type="ECO:0000313" key="10">
    <source>
        <dbReference type="Proteomes" id="UP000067626"/>
    </source>
</evidence>
<dbReference type="Pfam" id="PF00512">
    <property type="entry name" value="HisKA"/>
    <property type="match status" value="1"/>
</dbReference>
<evidence type="ECO:0000256" key="5">
    <source>
        <dbReference type="ARBA" id="ARBA00022777"/>
    </source>
</evidence>
<dbReference type="InterPro" id="IPR005467">
    <property type="entry name" value="His_kinase_dom"/>
</dbReference>
<dbReference type="SUPFAM" id="SSF47384">
    <property type="entry name" value="Homodimeric domain of signal transducing histidine kinase"/>
    <property type="match status" value="1"/>
</dbReference>
<dbReference type="PROSITE" id="PS50110">
    <property type="entry name" value="RESPONSE_REGULATORY"/>
    <property type="match status" value="1"/>
</dbReference>
<dbReference type="KEGG" id="ccro:CMC5_003260"/>
<keyword evidence="10" id="KW-1185">Reference proteome</keyword>
<dbReference type="Gene3D" id="3.40.50.2300">
    <property type="match status" value="1"/>
</dbReference>
<dbReference type="Proteomes" id="UP000067626">
    <property type="component" value="Chromosome"/>
</dbReference>
<dbReference type="EC" id="2.7.13.3" evidence="2"/>
<accession>A0A0K1E6A2</accession>
<keyword evidence="3 6" id="KW-0597">Phosphoprotein</keyword>
<dbReference type="InterPro" id="IPR011006">
    <property type="entry name" value="CheY-like_superfamily"/>
</dbReference>
<dbReference type="Pfam" id="PF13185">
    <property type="entry name" value="GAF_2"/>
    <property type="match status" value="1"/>
</dbReference>